<evidence type="ECO:0000313" key="2">
    <source>
        <dbReference type="Proteomes" id="UP001041814"/>
    </source>
</evidence>
<gene>
    <name evidence="1" type="ORF">CKO43_22380</name>
</gene>
<proteinExistence type="predicted"/>
<reference evidence="1" key="2">
    <citation type="journal article" date="2020" name="Microorganisms">
        <title>Osmotic Adaptation and Compatible Solute Biosynthesis of Phototrophic Bacteria as Revealed from Genome Analyses.</title>
        <authorList>
            <person name="Imhoff J.F."/>
            <person name="Rahn T."/>
            <person name="Kunzel S."/>
            <person name="Keller A."/>
            <person name="Neulinger S.C."/>
        </authorList>
    </citation>
    <scope>NUCLEOTIDE SEQUENCE</scope>
    <source>
        <strain evidence="1">IM 151</strain>
    </source>
</reference>
<accession>A0ABS1E1P9</accession>
<evidence type="ECO:0000313" key="1">
    <source>
        <dbReference type="EMBL" id="MBK1715504.1"/>
    </source>
</evidence>
<dbReference type="EMBL" id="NRRU01000127">
    <property type="protein sequence ID" value="MBK1715504.1"/>
    <property type="molecule type" value="Genomic_DNA"/>
</dbReference>
<sequence length="142" mass="15162">MHSQERDSIASFLDGGVSTGASSEEIATRVVTTLQDVERALVPIIGQRGMVALYKRSLHLSRALYPWLPQSADASGFAVDFAALTGSLENRTPAEVAAAGAQLLTRLRHLLATLIGESLTERLLLPVWPTPISGRSVGDTKP</sequence>
<name>A0ABS1E1P9_RUBGE</name>
<reference evidence="1" key="1">
    <citation type="submission" date="2017-08" db="EMBL/GenBank/DDBJ databases">
        <authorList>
            <person name="Imhoff J.F."/>
            <person name="Rahn T."/>
            <person name="Kuenzel S."/>
            <person name="Neulinger S.C."/>
        </authorList>
    </citation>
    <scope>NUCLEOTIDE SEQUENCE</scope>
    <source>
        <strain evidence="1">IM 151</strain>
    </source>
</reference>
<comment type="caution">
    <text evidence="1">The sequence shown here is derived from an EMBL/GenBank/DDBJ whole genome shotgun (WGS) entry which is preliminary data.</text>
</comment>
<dbReference type="Proteomes" id="UP001041814">
    <property type="component" value="Unassembled WGS sequence"/>
</dbReference>
<organism evidence="1 2">
    <name type="scientific">Rubrivivax gelatinosus</name>
    <name type="common">Rhodocyclus gelatinosus</name>
    <name type="synonym">Rhodopseudomonas gelatinosa</name>
    <dbReference type="NCBI Taxonomy" id="28068"/>
    <lineage>
        <taxon>Bacteria</taxon>
        <taxon>Pseudomonadati</taxon>
        <taxon>Pseudomonadota</taxon>
        <taxon>Betaproteobacteria</taxon>
        <taxon>Burkholderiales</taxon>
        <taxon>Sphaerotilaceae</taxon>
        <taxon>Rubrivivax</taxon>
    </lineage>
</organism>
<keyword evidence="2" id="KW-1185">Reference proteome</keyword>
<protein>
    <submittedName>
        <fullName evidence="1">Uncharacterized protein</fullName>
    </submittedName>
</protein>
<dbReference type="RefSeq" id="WP_200380058.1">
    <property type="nucleotide sequence ID" value="NZ_NRRU01000127.1"/>
</dbReference>